<reference evidence="2" key="1">
    <citation type="submission" date="2020-12" db="EMBL/GenBank/DDBJ databases">
        <title>WGS assembly of Carya illinoinensis cv. Pawnee.</title>
        <authorList>
            <person name="Platts A."/>
            <person name="Shu S."/>
            <person name="Wright S."/>
            <person name="Barry K."/>
            <person name="Edger P."/>
            <person name="Pires J.C."/>
            <person name="Schmutz J."/>
        </authorList>
    </citation>
    <scope>NUCLEOTIDE SEQUENCE</scope>
    <source>
        <tissue evidence="2">Leaf</tissue>
    </source>
</reference>
<feature type="compositionally biased region" description="Basic and acidic residues" evidence="1">
    <location>
        <begin position="78"/>
        <end position="94"/>
    </location>
</feature>
<organism evidence="2 4">
    <name type="scientific">Carya illinoinensis</name>
    <name type="common">Pecan</name>
    <dbReference type="NCBI Taxonomy" id="32201"/>
    <lineage>
        <taxon>Eukaryota</taxon>
        <taxon>Viridiplantae</taxon>
        <taxon>Streptophyta</taxon>
        <taxon>Embryophyta</taxon>
        <taxon>Tracheophyta</taxon>
        <taxon>Spermatophyta</taxon>
        <taxon>Magnoliopsida</taxon>
        <taxon>eudicotyledons</taxon>
        <taxon>Gunneridae</taxon>
        <taxon>Pentapetalae</taxon>
        <taxon>rosids</taxon>
        <taxon>fabids</taxon>
        <taxon>Fagales</taxon>
        <taxon>Juglandaceae</taxon>
        <taxon>Carya</taxon>
    </lineage>
</organism>
<reference evidence="3" key="2">
    <citation type="submission" date="2021-01" db="EMBL/GenBank/DDBJ databases">
        <authorList>
            <person name="Lovell J.T."/>
            <person name="Bentley N."/>
            <person name="Bhattarai G."/>
            <person name="Jenkins J.W."/>
            <person name="Sreedasyam A."/>
            <person name="Alarcon Y."/>
            <person name="Bock C."/>
            <person name="Boston L."/>
            <person name="Carlson J."/>
            <person name="Cervantes K."/>
            <person name="Clermont K."/>
            <person name="Krom N."/>
            <person name="Kubenka K."/>
            <person name="Mamidi S."/>
            <person name="Mattison C."/>
            <person name="Monteros M."/>
            <person name="Pisani C."/>
            <person name="Plott C."/>
            <person name="Rajasekar S."/>
            <person name="Rhein H.S."/>
            <person name="Rohla C."/>
            <person name="Song M."/>
            <person name="Hilaire R.S."/>
            <person name="Shu S."/>
            <person name="Wells L."/>
            <person name="Wang X."/>
            <person name="Webber J."/>
            <person name="Heerema R.J."/>
            <person name="Klein P."/>
            <person name="Conner P."/>
            <person name="Grauke L."/>
            <person name="Grimwood J."/>
            <person name="Schmutz J."/>
            <person name="Randall J.J."/>
        </authorList>
    </citation>
    <scope>NUCLEOTIDE SEQUENCE</scope>
    <source>
        <tissue evidence="3">Leaf</tissue>
    </source>
</reference>
<accession>A0A8T1PIB1</accession>
<feature type="compositionally biased region" description="Pro residues" evidence="1">
    <location>
        <begin position="100"/>
        <end position="109"/>
    </location>
</feature>
<name>A0A8T1PIB1_CARIL</name>
<dbReference type="Proteomes" id="UP000811246">
    <property type="component" value="Chromosome 8"/>
</dbReference>
<dbReference type="Proteomes" id="UP000811609">
    <property type="component" value="Chromosome 8"/>
</dbReference>
<dbReference type="PANTHER" id="PTHR33257:SF6">
    <property type="entry name" value="OXYSTEROL-BINDING 4B-LIKE PROTEIN"/>
    <property type="match status" value="1"/>
</dbReference>
<gene>
    <name evidence="2" type="ORF">CIPAW_08G035800</name>
    <name evidence="3" type="ORF">I3842_08G036300</name>
</gene>
<proteinExistence type="predicted"/>
<evidence type="ECO:0000256" key="1">
    <source>
        <dbReference type="SAM" id="MobiDB-lite"/>
    </source>
</evidence>
<protein>
    <submittedName>
        <fullName evidence="2">Uncharacterized protein</fullName>
    </submittedName>
</protein>
<keyword evidence="4" id="KW-1185">Reference proteome</keyword>
<evidence type="ECO:0000313" key="2">
    <source>
        <dbReference type="EMBL" id="KAG6644156.1"/>
    </source>
</evidence>
<evidence type="ECO:0000313" key="3">
    <source>
        <dbReference type="EMBL" id="KAG6698793.1"/>
    </source>
</evidence>
<evidence type="ECO:0000313" key="4">
    <source>
        <dbReference type="Proteomes" id="UP000811609"/>
    </source>
</evidence>
<dbReference type="EMBL" id="CM031832">
    <property type="protein sequence ID" value="KAG6698793.1"/>
    <property type="molecule type" value="Genomic_DNA"/>
</dbReference>
<dbReference type="EMBL" id="CM031816">
    <property type="protein sequence ID" value="KAG6644156.1"/>
    <property type="molecule type" value="Genomic_DNA"/>
</dbReference>
<dbReference type="InterPro" id="IPR007789">
    <property type="entry name" value="DUF688"/>
</dbReference>
<feature type="region of interest" description="Disordered" evidence="1">
    <location>
        <begin position="75"/>
        <end position="121"/>
    </location>
</feature>
<sequence>MIIYIADALIHSPPCTKLKKMDSVQESVKTSAAAQTHFILQENQCFVNKILSRNSSVGRSSHFYYRNPGDVPFNWEVKPGKPKEDHPPHDHDDADIFPPSLGPPGPPPAVHSEGISRPSVESSPRSRIFLWKKFMKNLIKAKKFKAMSRLKRENSFVRSEHGGDKFDEFELTNSKNDFGGSSSLQSFFSSNGSSSCSSSSSNSVLALYQRSKLHKLGKGFVRWAFQWRER</sequence>
<comment type="caution">
    <text evidence="2">The sequence shown here is derived from an EMBL/GenBank/DDBJ whole genome shotgun (WGS) entry which is preliminary data.</text>
</comment>
<dbReference type="AlphaFoldDB" id="A0A8T1PIB1"/>
<dbReference type="PANTHER" id="PTHR33257">
    <property type="entry name" value="OS05G0165500 PROTEIN"/>
    <property type="match status" value="1"/>
</dbReference>
<dbReference type="Pfam" id="PF05097">
    <property type="entry name" value="DUF688"/>
    <property type="match status" value="1"/>
</dbReference>